<dbReference type="EMBL" id="JAPFFF010000019">
    <property type="protein sequence ID" value="KAK8858064.1"/>
    <property type="molecule type" value="Genomic_DNA"/>
</dbReference>
<dbReference type="InterPro" id="IPR010736">
    <property type="entry name" value="SHIPPO-rpt"/>
</dbReference>
<feature type="region of interest" description="Disordered" evidence="1">
    <location>
        <begin position="113"/>
        <end position="143"/>
    </location>
</feature>
<dbReference type="Pfam" id="PF07004">
    <property type="entry name" value="SHIPPO-rpt"/>
    <property type="match status" value="5"/>
</dbReference>
<feature type="region of interest" description="Disordered" evidence="1">
    <location>
        <begin position="1"/>
        <end position="38"/>
    </location>
</feature>
<dbReference type="Proteomes" id="UP001470230">
    <property type="component" value="Unassembled WGS sequence"/>
</dbReference>
<evidence type="ECO:0000313" key="3">
    <source>
        <dbReference type="Proteomes" id="UP001470230"/>
    </source>
</evidence>
<comment type="caution">
    <text evidence="2">The sequence shown here is derived from an EMBL/GenBank/DDBJ whole genome shotgun (WGS) entry which is preliminary data.</text>
</comment>
<feature type="compositionally biased region" description="Low complexity" evidence="1">
    <location>
        <begin position="117"/>
        <end position="128"/>
    </location>
</feature>
<feature type="compositionally biased region" description="Polar residues" evidence="1">
    <location>
        <begin position="15"/>
        <end position="33"/>
    </location>
</feature>
<feature type="region of interest" description="Disordered" evidence="1">
    <location>
        <begin position="233"/>
        <end position="427"/>
    </location>
</feature>
<feature type="compositionally biased region" description="Basic and acidic residues" evidence="1">
    <location>
        <begin position="407"/>
        <end position="416"/>
    </location>
</feature>
<keyword evidence="3" id="KW-1185">Reference proteome</keyword>
<protein>
    <submittedName>
        <fullName evidence="2">Sperm-tail PG-rich repeat-containing protein 2</fullName>
    </submittedName>
</protein>
<dbReference type="InterPro" id="IPR051291">
    <property type="entry name" value="CIMAP"/>
</dbReference>
<gene>
    <name evidence="2" type="ORF">M9Y10_013164</name>
</gene>
<evidence type="ECO:0000256" key="1">
    <source>
        <dbReference type="SAM" id="MobiDB-lite"/>
    </source>
</evidence>
<evidence type="ECO:0000313" key="2">
    <source>
        <dbReference type="EMBL" id="KAK8858064.1"/>
    </source>
</evidence>
<dbReference type="PANTHER" id="PTHR21580:SF60">
    <property type="entry name" value="SPERM-TAIL PG-RICH REPEAT-CONTAINING PROTEIN 2"/>
    <property type="match status" value="1"/>
</dbReference>
<sequence>MSITSRSKRNLDLASHSTSATVGPGSYETNDNGIIQKDDSPYPFLTTAARFKDNPNGNPGPADYNPSIPQLNVKCMGSSTMRSVSPRKSFDTIESPDPCQYQHIENWQRNLAKGQKSSRMPFSSRSPRNFGEIPDHETGPGDFNLRPTYEKGIEIPKSARTVYKPNGNPGPGSYEVSKARNKKQLPSHQFLASSDRNIFPVSDSVADHAGLPHDDWKLPSGFAPFGSKARKQNFWASKRTPGPGQYNVEKSRDASPSSAPFGVRGPRGWVDGNDNPGPGSYKTDSKRKFKNNPDTPFNQRSAREPFWGKDGNRHIGPGSYDIDTSETLKSLKKLESPTPSFLTKGDRNPFKGDPTTPGPGRYSPERGEVVSEQHKLRRCIDGSQRYKPGTFIGSPISDAPGPGNYSPEREPTRRPGDPGGYWPHSKRGSLVRNTCAPSMEKYNVAGDLLKPSLNVTYSVCKL</sequence>
<name>A0ABR2I6A6_9EUKA</name>
<organism evidence="2 3">
    <name type="scientific">Tritrichomonas musculus</name>
    <dbReference type="NCBI Taxonomy" id="1915356"/>
    <lineage>
        <taxon>Eukaryota</taxon>
        <taxon>Metamonada</taxon>
        <taxon>Parabasalia</taxon>
        <taxon>Tritrichomonadida</taxon>
        <taxon>Tritrichomonadidae</taxon>
        <taxon>Tritrichomonas</taxon>
    </lineage>
</organism>
<proteinExistence type="predicted"/>
<reference evidence="2 3" key="1">
    <citation type="submission" date="2024-04" db="EMBL/GenBank/DDBJ databases">
        <title>Tritrichomonas musculus Genome.</title>
        <authorList>
            <person name="Alves-Ferreira E."/>
            <person name="Grigg M."/>
            <person name="Lorenzi H."/>
            <person name="Galac M."/>
        </authorList>
    </citation>
    <scope>NUCLEOTIDE SEQUENCE [LARGE SCALE GENOMIC DNA]</scope>
    <source>
        <strain evidence="2 3">EAF2021</strain>
    </source>
</reference>
<feature type="compositionally biased region" description="Basic and acidic residues" evidence="1">
    <location>
        <begin position="301"/>
        <end position="313"/>
    </location>
</feature>
<dbReference type="PANTHER" id="PTHR21580">
    <property type="entry name" value="SHIPPO-1-RELATED"/>
    <property type="match status" value="1"/>
</dbReference>
<feature type="region of interest" description="Disordered" evidence="1">
    <location>
        <begin position="158"/>
        <end position="177"/>
    </location>
</feature>
<feature type="compositionally biased region" description="Basic and acidic residues" evidence="1">
    <location>
        <begin position="363"/>
        <end position="380"/>
    </location>
</feature>
<accession>A0ABR2I6A6</accession>